<keyword evidence="1" id="KW-0732">Signal</keyword>
<evidence type="ECO:0000313" key="2">
    <source>
        <dbReference type="EMBL" id="MDF0603866.1"/>
    </source>
</evidence>
<sequence>MTKAPKLTFSALALIALSANTAHADVADDVAANVALFERLMDCSASASFYEEGFDQESPCRQWFLDVSAQRAAETDILAAGYDCTADELLMAGHMRWVGDAESFAAVEDKMEICRQQLTE</sequence>
<keyword evidence="3" id="KW-1185">Reference proteome</keyword>
<reference evidence="2" key="1">
    <citation type="submission" date="2023-03" db="EMBL/GenBank/DDBJ databases">
        <title>Multiphase analysis and comparison of six strains from genera Psychromarinibacter, Lutimaribacter, and Maritimibacter, including a novel species: Psychromarinibacter sediminicola sp. nov.</title>
        <authorList>
            <person name="Wang Y.-H."/>
            <person name="Ye M.-Q."/>
            <person name="Du Z.-J."/>
        </authorList>
    </citation>
    <scope>NUCLEOTIDE SEQUENCE</scope>
    <source>
        <strain evidence="2">C21-152</strain>
    </source>
</reference>
<dbReference type="Proteomes" id="UP001220964">
    <property type="component" value="Unassembled WGS sequence"/>
</dbReference>
<name>A0AAE3NXF2_9RHOB</name>
<evidence type="ECO:0000313" key="3">
    <source>
        <dbReference type="Proteomes" id="UP001220964"/>
    </source>
</evidence>
<organism evidence="2 3">
    <name type="scientific">Psychromarinibacter sediminicola</name>
    <dbReference type="NCBI Taxonomy" id="3033385"/>
    <lineage>
        <taxon>Bacteria</taxon>
        <taxon>Pseudomonadati</taxon>
        <taxon>Pseudomonadota</taxon>
        <taxon>Alphaproteobacteria</taxon>
        <taxon>Rhodobacterales</taxon>
        <taxon>Paracoccaceae</taxon>
        <taxon>Psychromarinibacter</taxon>
    </lineage>
</organism>
<gene>
    <name evidence="2" type="ORF">P1J78_24435</name>
</gene>
<protein>
    <recommendedName>
        <fullName evidence="4">HdeA/HdeB family protein</fullName>
    </recommendedName>
</protein>
<feature type="chain" id="PRO_5041980673" description="HdeA/HdeB family protein" evidence="1">
    <location>
        <begin position="25"/>
        <end position="120"/>
    </location>
</feature>
<evidence type="ECO:0000256" key="1">
    <source>
        <dbReference type="SAM" id="SignalP"/>
    </source>
</evidence>
<comment type="caution">
    <text evidence="2">The sequence shown here is derived from an EMBL/GenBank/DDBJ whole genome shotgun (WGS) entry which is preliminary data.</text>
</comment>
<proteinExistence type="predicted"/>
<evidence type="ECO:0008006" key="4">
    <source>
        <dbReference type="Google" id="ProtNLM"/>
    </source>
</evidence>
<accession>A0AAE3NXF2</accession>
<dbReference type="RefSeq" id="WP_275569976.1">
    <property type="nucleotide sequence ID" value="NZ_JARGYC010000155.1"/>
</dbReference>
<dbReference type="EMBL" id="JARGYC010000155">
    <property type="protein sequence ID" value="MDF0603866.1"/>
    <property type="molecule type" value="Genomic_DNA"/>
</dbReference>
<feature type="signal peptide" evidence="1">
    <location>
        <begin position="1"/>
        <end position="24"/>
    </location>
</feature>
<dbReference type="AlphaFoldDB" id="A0AAE3NXF2"/>